<dbReference type="KEGG" id="ghl:GM160_07530"/>
<dbReference type="InterPro" id="IPR035965">
    <property type="entry name" value="PAS-like_dom_sf"/>
</dbReference>
<dbReference type="InterPro" id="IPR000014">
    <property type="entry name" value="PAS"/>
</dbReference>
<evidence type="ECO:0000313" key="3">
    <source>
        <dbReference type="Proteomes" id="UP000427716"/>
    </source>
</evidence>
<keyword evidence="1" id="KW-0812">Transmembrane</keyword>
<sequence length="715" mass="79183">MKIGAMRPALPITVAYLLLASLWIWVTQWLLGRLGGAHWEISTAGLVFGEIFVLVTGAMLYVLVDRLTAARQGVVDFGHERARPRQGWLTAMLVALVLIAVMQIFIAAVAARQYAPLLLDKAQREVANLAAIRAIELENWVEERDQQVDALAQRSEWLQAWVTRLDEGEVDGFPDDLRRGSLLSRFRSITLLDPDRNPQLQTGATNVVPPDMLQFDQAAVTGDVHTVTRFTRGRGGVDLFWILPIYDERTAVSRGPWYLLLWTRLNTESLLADAESDGRRVRAAEGLRTLLINAPADPGSGSSFWPMLVLDPRQESSTVAETPSGIVDRIRVGLSEIEGDPDADEGVTRIEGADRVYATVELPRLSARLLVLQDRRDVLAPVDQLEKWLSLTALLSTLGLFAALLFLWRFLRGRYRARSADILREREFWHHAWLEMPSLGLIEIDPRRLQVIVANRQAAEWFGRAREDLVGSALFDLFEPTDPASPLAGDPETALPAYFARGAVDRLALEGRLPGAEAVGPMWLELRVLRDGEGRPERMIGMLRPARATDDIALRAQIDHLTSRCASVSPAERESLGATLAEQPASPFFDVRTISLAAAEIHDRAALIAYLEAHLPESLRHHQALLRPLADELGRVLVSGEGRWVHSDAAEPAEAGDGHPAVINAVGHSVVMLPEPVGEPGIVAVRLYISQDRWEMTPGLLEAIERLHRVCCTVD</sequence>
<feature type="transmembrane region" description="Helical" evidence="1">
    <location>
        <begin position="12"/>
        <end position="31"/>
    </location>
</feature>
<name>A0A6I6D5R7_9GAMM</name>
<evidence type="ECO:0000313" key="2">
    <source>
        <dbReference type="EMBL" id="QGT78761.1"/>
    </source>
</evidence>
<evidence type="ECO:0008006" key="4">
    <source>
        <dbReference type="Google" id="ProtNLM"/>
    </source>
</evidence>
<feature type="transmembrane region" description="Helical" evidence="1">
    <location>
        <begin position="88"/>
        <end position="111"/>
    </location>
</feature>
<dbReference type="EMBL" id="CP046415">
    <property type="protein sequence ID" value="QGT78761.1"/>
    <property type="molecule type" value="Genomic_DNA"/>
</dbReference>
<dbReference type="Gene3D" id="3.30.450.20">
    <property type="entry name" value="PAS domain"/>
    <property type="match status" value="1"/>
</dbReference>
<accession>A0A6I6D5R7</accession>
<keyword evidence="3" id="KW-1185">Reference proteome</keyword>
<evidence type="ECO:0000256" key="1">
    <source>
        <dbReference type="SAM" id="Phobius"/>
    </source>
</evidence>
<feature type="transmembrane region" description="Helical" evidence="1">
    <location>
        <begin position="388"/>
        <end position="408"/>
    </location>
</feature>
<dbReference type="Proteomes" id="UP000427716">
    <property type="component" value="Chromosome"/>
</dbReference>
<organism evidence="2 3">
    <name type="scientific">Guyparkeria halophila</name>
    <dbReference type="NCBI Taxonomy" id="47960"/>
    <lineage>
        <taxon>Bacteria</taxon>
        <taxon>Pseudomonadati</taxon>
        <taxon>Pseudomonadota</taxon>
        <taxon>Gammaproteobacteria</taxon>
        <taxon>Chromatiales</taxon>
        <taxon>Thioalkalibacteraceae</taxon>
        <taxon>Guyparkeria</taxon>
    </lineage>
</organism>
<feature type="transmembrane region" description="Helical" evidence="1">
    <location>
        <begin position="43"/>
        <end position="64"/>
    </location>
</feature>
<protein>
    <recommendedName>
        <fullName evidence="4">PAS domain-containing protein</fullName>
    </recommendedName>
</protein>
<dbReference type="CDD" id="cd00130">
    <property type="entry name" value="PAS"/>
    <property type="match status" value="1"/>
</dbReference>
<keyword evidence="1" id="KW-1133">Transmembrane helix</keyword>
<reference evidence="2 3" key="1">
    <citation type="submission" date="2019-11" db="EMBL/GenBank/DDBJ databases">
        <authorList>
            <person name="Zhang J."/>
            <person name="Sun C."/>
        </authorList>
    </citation>
    <scope>NUCLEOTIDE SEQUENCE [LARGE SCALE GENOMIC DNA]</scope>
    <source>
        <strain evidence="3">sp2</strain>
    </source>
</reference>
<dbReference type="AlphaFoldDB" id="A0A6I6D5R7"/>
<keyword evidence="1" id="KW-0472">Membrane</keyword>
<gene>
    <name evidence="2" type="ORF">GM160_07530</name>
</gene>
<dbReference type="SUPFAM" id="SSF55785">
    <property type="entry name" value="PYP-like sensor domain (PAS domain)"/>
    <property type="match status" value="1"/>
</dbReference>
<proteinExistence type="predicted"/>